<dbReference type="GO" id="GO:0042973">
    <property type="term" value="F:glucan endo-1,3-beta-D-glucosidase activity"/>
    <property type="evidence" value="ECO:0007669"/>
    <property type="project" value="UniProtKB-EC"/>
</dbReference>
<feature type="signal peptide" evidence="18">
    <location>
        <begin position="1"/>
        <end position="31"/>
    </location>
</feature>
<dbReference type="InterPro" id="IPR012946">
    <property type="entry name" value="X8"/>
</dbReference>
<keyword evidence="6" id="KW-0336">GPI-anchor</keyword>
<evidence type="ECO:0000256" key="17">
    <source>
        <dbReference type="RuleBase" id="RU004336"/>
    </source>
</evidence>
<evidence type="ECO:0000256" key="10">
    <source>
        <dbReference type="ARBA" id="ARBA00023157"/>
    </source>
</evidence>
<evidence type="ECO:0000256" key="8">
    <source>
        <dbReference type="ARBA" id="ARBA00022801"/>
    </source>
</evidence>
<sequence length="475" mass="52355">MGKTHSGNTRAAKEMAGLAFALFFLVACSNAEILNKIGVNYGRLGSNLPSPYESIEHLKSMKAGRVKIYDANPEILKLLSGTNIYVAITVPNSQIISIASNQSVANSWVRDNIIPYYPETMIRFLLVGNEVFSHSSDQDKQIWQNLVPAMRKLKSSLASHDIRNIKIGTPLAMDVLRTSHPPSSGTFRSDIAAVMVPLLKFLNSTNSYFCLDVYPYFAWSASPNNISLDFALFTSNRTYTDPSSQLKYANVLDMMLDSVIFAMTNLGYPNIKLLISETGWPNAGDVDQHGANIYNAATYNRNLVKRLTSRQPVGTPARRGAEIPTFLFALFDENQKPGAGTERHWGLLRPSGQPVYEIDLTGNRSLADYPPLPAARNNRPFRGKLWCVVVKGANLTRLRAALDFACNHGNGTCDALTPGNECYDPVSLTAHADYAFSSYYAKFRSQGATCYFNGLAELTTKNPSRPTCQFPSATV</sequence>
<dbReference type="EMBL" id="JAKUCV010001512">
    <property type="protein sequence ID" value="KAJ4846060.1"/>
    <property type="molecule type" value="Genomic_DNA"/>
</dbReference>
<evidence type="ECO:0000256" key="14">
    <source>
        <dbReference type="ARBA" id="ARBA00033335"/>
    </source>
</evidence>
<comment type="caution">
    <text evidence="20">The sequence shown here is derived from an EMBL/GenBank/DDBJ whole genome shotgun (WGS) entry which is preliminary data.</text>
</comment>
<dbReference type="Pfam" id="PF07983">
    <property type="entry name" value="X8"/>
    <property type="match status" value="1"/>
</dbReference>
<keyword evidence="10" id="KW-1015">Disulfide bond</keyword>
<dbReference type="GO" id="GO:0005975">
    <property type="term" value="P:carbohydrate metabolic process"/>
    <property type="evidence" value="ECO:0007669"/>
    <property type="project" value="InterPro"/>
</dbReference>
<keyword evidence="13 17" id="KW-0326">Glycosidase</keyword>
<keyword evidence="7 18" id="KW-0732">Signal</keyword>
<evidence type="ECO:0000256" key="13">
    <source>
        <dbReference type="ARBA" id="ARBA00023295"/>
    </source>
</evidence>
<evidence type="ECO:0000256" key="5">
    <source>
        <dbReference type="ARBA" id="ARBA00022475"/>
    </source>
</evidence>
<reference evidence="20" key="1">
    <citation type="submission" date="2022-02" db="EMBL/GenBank/DDBJ databases">
        <authorList>
            <person name="Henning P.M."/>
            <person name="McCubbin A.G."/>
            <person name="Shore J.S."/>
        </authorList>
    </citation>
    <scope>NUCLEOTIDE SEQUENCE</scope>
    <source>
        <strain evidence="20">F60SS</strain>
        <tissue evidence="20">Leaves</tissue>
    </source>
</reference>
<dbReference type="PANTHER" id="PTHR32227">
    <property type="entry name" value="GLUCAN ENDO-1,3-BETA-GLUCOSIDASE BG1-RELATED-RELATED"/>
    <property type="match status" value="1"/>
</dbReference>
<evidence type="ECO:0000256" key="3">
    <source>
        <dbReference type="ARBA" id="ARBA00008773"/>
    </source>
</evidence>
<reference evidence="20" key="2">
    <citation type="journal article" date="2023" name="Plants (Basel)">
        <title>Annotation of the Turnera subulata (Passifloraceae) Draft Genome Reveals the S-Locus Evolved after the Divergence of Turneroideae from Passifloroideae in a Stepwise Manner.</title>
        <authorList>
            <person name="Henning P.M."/>
            <person name="Roalson E.H."/>
            <person name="Mir W."/>
            <person name="McCubbin A.G."/>
            <person name="Shore J.S."/>
        </authorList>
    </citation>
    <scope>NUCLEOTIDE SEQUENCE</scope>
    <source>
        <strain evidence="20">F60SS</strain>
    </source>
</reference>
<evidence type="ECO:0000256" key="1">
    <source>
        <dbReference type="ARBA" id="ARBA00000382"/>
    </source>
</evidence>
<dbReference type="FunFam" id="1.20.58.1040:FF:000001">
    <property type="entry name" value="Glucan endo-1,3-beta-glucosidase 4"/>
    <property type="match status" value="1"/>
</dbReference>
<comment type="similarity">
    <text evidence="3 16">Belongs to the glycosyl hydrolase 17 family.</text>
</comment>
<keyword evidence="9" id="KW-0472">Membrane</keyword>
<evidence type="ECO:0000313" key="20">
    <source>
        <dbReference type="EMBL" id="KAJ4846060.1"/>
    </source>
</evidence>
<dbReference type="Proteomes" id="UP001141552">
    <property type="component" value="Unassembled WGS sequence"/>
</dbReference>
<keyword evidence="11" id="KW-0325">Glycoprotein</keyword>
<dbReference type="OrthoDB" id="941679at2759"/>
<dbReference type="Gene3D" id="1.20.58.1040">
    <property type="match status" value="1"/>
</dbReference>
<dbReference type="Pfam" id="PF00332">
    <property type="entry name" value="Glyco_hydro_17"/>
    <property type="match status" value="1"/>
</dbReference>
<dbReference type="AlphaFoldDB" id="A0A9Q0JMG4"/>
<feature type="domain" description="X8" evidence="19">
    <location>
        <begin position="385"/>
        <end position="470"/>
    </location>
</feature>
<evidence type="ECO:0000256" key="11">
    <source>
        <dbReference type="ARBA" id="ARBA00023180"/>
    </source>
</evidence>
<dbReference type="InterPro" id="IPR017853">
    <property type="entry name" value="GH"/>
</dbReference>
<dbReference type="GO" id="GO:0009506">
    <property type="term" value="C:plasmodesma"/>
    <property type="evidence" value="ECO:0007669"/>
    <property type="project" value="UniProtKB-ARBA"/>
</dbReference>
<dbReference type="InterPro" id="IPR000490">
    <property type="entry name" value="Glyco_hydro_17"/>
</dbReference>
<keyword evidence="8 17" id="KW-0378">Hydrolase</keyword>
<evidence type="ECO:0000256" key="7">
    <source>
        <dbReference type="ARBA" id="ARBA00022729"/>
    </source>
</evidence>
<evidence type="ECO:0000256" key="18">
    <source>
        <dbReference type="SAM" id="SignalP"/>
    </source>
</evidence>
<dbReference type="EC" id="3.2.1.39" evidence="4"/>
<comment type="catalytic activity">
    <reaction evidence="1">
        <text>Hydrolysis of (1-&gt;3)-beta-D-glucosidic linkages in (1-&gt;3)-beta-D-glucans.</text>
        <dbReference type="EC" id="3.2.1.39"/>
    </reaction>
</comment>
<dbReference type="GO" id="GO:0005886">
    <property type="term" value="C:plasma membrane"/>
    <property type="evidence" value="ECO:0007669"/>
    <property type="project" value="UniProtKB-SubCell"/>
</dbReference>
<evidence type="ECO:0000256" key="15">
    <source>
        <dbReference type="ARBA" id="ARBA00033417"/>
    </source>
</evidence>
<comment type="subcellular location">
    <subcellularLocation>
        <location evidence="2">Cell membrane</location>
        <topology evidence="2">Lipid-anchor</topology>
        <topology evidence="2">GPI-anchor</topology>
    </subcellularLocation>
</comment>
<evidence type="ECO:0000256" key="2">
    <source>
        <dbReference type="ARBA" id="ARBA00004609"/>
    </source>
</evidence>
<gene>
    <name evidence="20" type="ORF">Tsubulata_002582</name>
</gene>
<evidence type="ECO:0000256" key="6">
    <source>
        <dbReference type="ARBA" id="ARBA00022622"/>
    </source>
</evidence>
<organism evidence="20 21">
    <name type="scientific">Turnera subulata</name>
    <dbReference type="NCBI Taxonomy" id="218843"/>
    <lineage>
        <taxon>Eukaryota</taxon>
        <taxon>Viridiplantae</taxon>
        <taxon>Streptophyta</taxon>
        <taxon>Embryophyta</taxon>
        <taxon>Tracheophyta</taxon>
        <taxon>Spermatophyta</taxon>
        <taxon>Magnoliopsida</taxon>
        <taxon>eudicotyledons</taxon>
        <taxon>Gunneridae</taxon>
        <taxon>Pentapetalae</taxon>
        <taxon>rosids</taxon>
        <taxon>fabids</taxon>
        <taxon>Malpighiales</taxon>
        <taxon>Passifloraceae</taxon>
        <taxon>Turnera</taxon>
    </lineage>
</organism>
<evidence type="ECO:0000256" key="9">
    <source>
        <dbReference type="ARBA" id="ARBA00023136"/>
    </source>
</evidence>
<evidence type="ECO:0000313" key="21">
    <source>
        <dbReference type="Proteomes" id="UP001141552"/>
    </source>
</evidence>
<dbReference type="SMART" id="SM00768">
    <property type="entry name" value="X8"/>
    <property type="match status" value="1"/>
</dbReference>
<dbReference type="PROSITE" id="PS00587">
    <property type="entry name" value="GLYCOSYL_HYDROL_F17"/>
    <property type="match status" value="1"/>
</dbReference>
<dbReference type="InterPro" id="IPR044965">
    <property type="entry name" value="Glyco_hydro_17_plant"/>
</dbReference>
<evidence type="ECO:0000256" key="12">
    <source>
        <dbReference type="ARBA" id="ARBA00023288"/>
    </source>
</evidence>
<evidence type="ECO:0000256" key="4">
    <source>
        <dbReference type="ARBA" id="ARBA00012780"/>
    </source>
</evidence>
<dbReference type="FunFam" id="3.20.20.80:FF:000005">
    <property type="entry name" value="Glucan endo-1,3-beta-glucosidase 14"/>
    <property type="match status" value="1"/>
</dbReference>
<evidence type="ECO:0000256" key="16">
    <source>
        <dbReference type="RuleBase" id="RU004335"/>
    </source>
</evidence>
<evidence type="ECO:0000259" key="19">
    <source>
        <dbReference type="SMART" id="SM00768"/>
    </source>
</evidence>
<proteinExistence type="inferred from homology"/>
<dbReference type="GO" id="GO:0098552">
    <property type="term" value="C:side of membrane"/>
    <property type="evidence" value="ECO:0007669"/>
    <property type="project" value="UniProtKB-KW"/>
</dbReference>
<feature type="chain" id="PRO_5040228190" description="glucan endo-1,3-beta-D-glucosidase" evidence="18">
    <location>
        <begin position="32"/>
        <end position="475"/>
    </location>
</feature>
<keyword evidence="5" id="KW-1003">Cell membrane</keyword>
<keyword evidence="21" id="KW-1185">Reference proteome</keyword>
<name>A0A9Q0JMG4_9ROSI</name>
<protein>
    <recommendedName>
        <fullName evidence="4">glucan endo-1,3-beta-D-glucosidase</fullName>
        <ecNumber evidence="4">3.2.1.39</ecNumber>
    </recommendedName>
    <alternativeName>
        <fullName evidence="14">(1-&gt;3)-beta-glucan endohydrolase</fullName>
    </alternativeName>
    <alternativeName>
        <fullName evidence="15">Beta-1,3-endoglucanase</fullName>
    </alternativeName>
</protein>
<accession>A0A9Q0JMG4</accession>
<keyword evidence="12" id="KW-0449">Lipoprotein</keyword>
<dbReference type="PROSITE" id="PS51257">
    <property type="entry name" value="PROKAR_LIPOPROTEIN"/>
    <property type="match status" value="1"/>
</dbReference>
<dbReference type="Gene3D" id="3.20.20.80">
    <property type="entry name" value="Glycosidases"/>
    <property type="match status" value="1"/>
</dbReference>
<dbReference type="SUPFAM" id="SSF51445">
    <property type="entry name" value="(Trans)glycosidases"/>
    <property type="match status" value="1"/>
</dbReference>